<proteinExistence type="predicted"/>
<dbReference type="RefSeq" id="WP_150620632.1">
    <property type="nucleotide sequence ID" value="NZ_CABPSM010000005.1"/>
</dbReference>
<evidence type="ECO:0000313" key="2">
    <source>
        <dbReference type="EMBL" id="VVE04969.1"/>
    </source>
</evidence>
<protein>
    <recommendedName>
        <fullName evidence="1">Anti-bacteriophage protein A/HamA C-terminal domain-containing protein</fullName>
    </recommendedName>
</protein>
<organism evidence="2 3">
    <name type="scientific">Pandoraea horticolens</name>
    <dbReference type="NCBI Taxonomy" id="2508298"/>
    <lineage>
        <taxon>Bacteria</taxon>
        <taxon>Pseudomonadati</taxon>
        <taxon>Pseudomonadota</taxon>
        <taxon>Betaproteobacteria</taxon>
        <taxon>Burkholderiales</taxon>
        <taxon>Burkholderiaceae</taxon>
        <taxon>Pandoraea</taxon>
    </lineage>
</organism>
<name>A0A5E4V0Q7_9BURK</name>
<accession>A0A5E4V0Q7</accession>
<dbReference type="EMBL" id="CABPSM010000005">
    <property type="protein sequence ID" value="VVE04969.1"/>
    <property type="molecule type" value="Genomic_DNA"/>
</dbReference>
<keyword evidence="3" id="KW-1185">Reference proteome</keyword>
<reference evidence="2 3" key="1">
    <citation type="submission" date="2019-08" db="EMBL/GenBank/DDBJ databases">
        <authorList>
            <person name="Peeters C."/>
        </authorList>
    </citation>
    <scope>NUCLEOTIDE SEQUENCE [LARGE SCALE GENOMIC DNA]</scope>
    <source>
        <strain evidence="2 3">LMG 31112</strain>
    </source>
</reference>
<dbReference type="Pfam" id="PF08878">
    <property type="entry name" value="HamA"/>
    <property type="match status" value="1"/>
</dbReference>
<feature type="domain" description="Anti-bacteriophage protein A/HamA C-terminal" evidence="1">
    <location>
        <begin position="4"/>
        <end position="250"/>
    </location>
</feature>
<dbReference type="AlphaFoldDB" id="A0A5E4V0Q7"/>
<dbReference type="Proteomes" id="UP000343317">
    <property type="component" value="Unassembled WGS sequence"/>
</dbReference>
<evidence type="ECO:0000259" key="1">
    <source>
        <dbReference type="Pfam" id="PF08878"/>
    </source>
</evidence>
<evidence type="ECO:0000313" key="3">
    <source>
        <dbReference type="Proteomes" id="UP000343317"/>
    </source>
</evidence>
<gene>
    <name evidence="2" type="ORF">PHO31112_02334</name>
</gene>
<dbReference type="InterPro" id="IPR014976">
    <property type="entry name" value="AbpA_HamA_C"/>
</dbReference>
<sequence length="254" mass="27926">MTKFNEWCIEKETPATDHRLRLLTVDPAKEAHAVKVVAKSVPDHYTSPDRVASLLARLGRIEVARHIEQKLPTKIAIKSGDLGEILCTAYLREATPFKLGIKRLRWKDHRNMAMRGDDVLAFSLGTNGKGLKVLKAEVKSRAALPTAVIQEARKALSGDGELPSAHAVAFVADRLGEAGDMELMNALDDVLLKDGFKLRQVTHMLFTFSGNDPTNLLRANLETYAGVVPQHYVALRVKSHQAFIKAVFQAAAGV</sequence>